<feature type="transmembrane region" description="Helical" evidence="1">
    <location>
        <begin position="93"/>
        <end position="113"/>
    </location>
</feature>
<proteinExistence type="predicted"/>
<feature type="transmembrane region" description="Helical" evidence="1">
    <location>
        <begin position="186"/>
        <end position="208"/>
    </location>
</feature>
<keyword evidence="1" id="KW-0812">Transmembrane</keyword>
<accession>A0ABT9KEB8</accession>
<feature type="transmembrane region" description="Helical" evidence="1">
    <location>
        <begin position="246"/>
        <end position="268"/>
    </location>
</feature>
<keyword evidence="1" id="KW-0472">Membrane</keyword>
<evidence type="ECO:0008006" key="4">
    <source>
        <dbReference type="Google" id="ProtNLM"/>
    </source>
</evidence>
<evidence type="ECO:0000313" key="3">
    <source>
        <dbReference type="Proteomes" id="UP001224083"/>
    </source>
</evidence>
<protein>
    <recommendedName>
        <fullName evidence="4">Gamma-glutamyl phosphate reductase</fullName>
    </recommendedName>
</protein>
<comment type="caution">
    <text evidence="2">The sequence shown here is derived from an EMBL/GenBank/DDBJ whole genome shotgun (WGS) entry which is preliminary data.</text>
</comment>
<dbReference type="Proteomes" id="UP001224083">
    <property type="component" value="Unassembled WGS sequence"/>
</dbReference>
<dbReference type="PROSITE" id="PS51257">
    <property type="entry name" value="PROKAR_LIPOPROTEIN"/>
    <property type="match status" value="1"/>
</dbReference>
<feature type="transmembrane region" description="Helical" evidence="1">
    <location>
        <begin position="12"/>
        <end position="32"/>
    </location>
</feature>
<reference evidence="2 3" key="1">
    <citation type="submission" date="2022-12" db="EMBL/GenBank/DDBJ databases">
        <title>Genome sequence of Pasteurellaceae Bisgaard Taxon 45.</title>
        <authorList>
            <person name="Foggin C."/>
            <person name="Rosen L.E."/>
            <person name="Henton M."/>
            <person name="Buys A."/>
            <person name="Floyd T."/>
            <person name="Turner A.D."/>
            <person name="Tarbin J."/>
            <person name="Lloyd A.S."/>
            <person name="Chaitezvi C."/>
            <person name="Ellis R.J."/>
            <person name="Roberts H.C."/>
            <person name="Dastjerdi A."/>
            <person name="Nunez A."/>
            <person name="Van Vliet A.H."/>
            <person name="Steinbach F."/>
        </authorList>
    </citation>
    <scope>NUCLEOTIDE SEQUENCE [LARGE SCALE GENOMIC DNA]</scope>
    <source>
        <strain evidence="2 3">VF20HR</strain>
    </source>
</reference>
<keyword evidence="1" id="KW-1133">Transmembrane helix</keyword>
<dbReference type="EMBL" id="JAQAHH010000002">
    <property type="protein sequence ID" value="MDP9499542.1"/>
    <property type="molecule type" value="Genomic_DNA"/>
</dbReference>
<feature type="transmembrane region" description="Helical" evidence="1">
    <location>
        <begin position="125"/>
        <end position="151"/>
    </location>
</feature>
<feature type="transmembrane region" description="Helical" evidence="1">
    <location>
        <begin position="38"/>
        <end position="58"/>
    </location>
</feature>
<feature type="transmembrane region" description="Helical" evidence="1">
    <location>
        <begin position="70"/>
        <end position="87"/>
    </location>
</feature>
<name>A0ABT9KEB8_9PAST</name>
<evidence type="ECO:0000313" key="2">
    <source>
        <dbReference type="EMBL" id="MDP9499542.1"/>
    </source>
</evidence>
<sequence length="269" mass="30185">MSEEKTSPILTALLSCFPVLLLLSIDLFTLFLMSPPKAISHLAFAVLIAQLCCVLVFSKGQICPGQRGRLSRVNLYFVLFWGVWFLLSLFSTYHFILTDMLSLCGIAVAIATWQQPEEAKLRRSMLLIASLIGAVGCLCYLFMFVVIPPLYWGQYNLFAQVLVGIVLTHLALVISRNRLQGFIRLLPLLMLIALLLNAVSVLGLLLYFSNTAYFVNPLAWVLYFALHLVMTTIIGLHIFKKWSFAYTTLLILLLLSASLPLWAGFAFIL</sequence>
<keyword evidence="3" id="KW-1185">Reference proteome</keyword>
<organism evidence="2 3">
    <name type="scientific">Bisgaard Taxon 45</name>
    <dbReference type="NCBI Taxonomy" id="304289"/>
    <lineage>
        <taxon>Bacteria</taxon>
        <taxon>Pseudomonadati</taxon>
        <taxon>Pseudomonadota</taxon>
        <taxon>Gammaproteobacteria</taxon>
        <taxon>Pasteurellales</taxon>
        <taxon>Pasteurellaceae</taxon>
    </lineage>
</organism>
<gene>
    <name evidence="2" type="ORF">O7M46_01025</name>
</gene>
<evidence type="ECO:0000256" key="1">
    <source>
        <dbReference type="SAM" id="Phobius"/>
    </source>
</evidence>
<feature type="transmembrane region" description="Helical" evidence="1">
    <location>
        <begin position="220"/>
        <end position="239"/>
    </location>
</feature>
<feature type="transmembrane region" description="Helical" evidence="1">
    <location>
        <begin position="157"/>
        <end position="174"/>
    </location>
</feature>